<protein>
    <recommendedName>
        <fullName evidence="10">Large-conductance mechanosensitive channel</fullName>
    </recommendedName>
</protein>
<comment type="subunit">
    <text evidence="10">Homopentamer.</text>
</comment>
<evidence type="ECO:0000256" key="4">
    <source>
        <dbReference type="ARBA" id="ARBA00022475"/>
    </source>
</evidence>
<dbReference type="PROSITE" id="PS01327">
    <property type="entry name" value="MSCL"/>
    <property type="match status" value="1"/>
</dbReference>
<keyword evidence="4 10" id="KW-1003">Cell membrane</keyword>
<dbReference type="Proteomes" id="UP000628448">
    <property type="component" value="Unassembled WGS sequence"/>
</dbReference>
<evidence type="ECO:0000256" key="9">
    <source>
        <dbReference type="ARBA" id="ARBA00023303"/>
    </source>
</evidence>
<proteinExistence type="inferred from homology"/>
<comment type="subcellular location">
    <subcellularLocation>
        <location evidence="1 10">Cell membrane</location>
        <topology evidence="1 10">Multi-pass membrane protein</topology>
    </subcellularLocation>
</comment>
<reference evidence="11" key="1">
    <citation type="submission" date="2020-11" db="EMBL/GenBank/DDBJ databases">
        <title>Bacterial whole genome sequence for Panacibacter sp. DH6.</title>
        <authorList>
            <person name="Le V."/>
            <person name="Ko S."/>
            <person name="Ahn C.-Y."/>
            <person name="Oh H.-M."/>
        </authorList>
    </citation>
    <scope>NUCLEOTIDE SEQUENCE</scope>
    <source>
        <strain evidence="11">DH6</strain>
    </source>
</reference>
<organism evidence="11 12">
    <name type="scientific">Panacibacter microcysteis</name>
    <dbReference type="NCBI Taxonomy" id="2793269"/>
    <lineage>
        <taxon>Bacteria</taxon>
        <taxon>Pseudomonadati</taxon>
        <taxon>Bacteroidota</taxon>
        <taxon>Chitinophagia</taxon>
        <taxon>Chitinophagales</taxon>
        <taxon>Chitinophagaceae</taxon>
        <taxon>Panacibacter</taxon>
    </lineage>
</organism>
<evidence type="ECO:0000256" key="10">
    <source>
        <dbReference type="HAMAP-Rule" id="MF_00115"/>
    </source>
</evidence>
<name>A0A931E6B6_9BACT</name>
<dbReference type="PANTHER" id="PTHR30266:SF2">
    <property type="entry name" value="LARGE-CONDUCTANCE MECHANOSENSITIVE CHANNEL"/>
    <property type="match status" value="1"/>
</dbReference>
<dbReference type="InterPro" id="IPR001185">
    <property type="entry name" value="MS_channel"/>
</dbReference>
<comment type="caution">
    <text evidence="11">The sequence shown here is derived from an EMBL/GenBank/DDBJ whole genome shotgun (WGS) entry which is preliminary data.</text>
</comment>
<dbReference type="GO" id="GO:0008381">
    <property type="term" value="F:mechanosensitive monoatomic ion channel activity"/>
    <property type="evidence" value="ECO:0007669"/>
    <property type="project" value="UniProtKB-UniRule"/>
</dbReference>
<dbReference type="GO" id="GO:0005886">
    <property type="term" value="C:plasma membrane"/>
    <property type="evidence" value="ECO:0007669"/>
    <property type="project" value="UniProtKB-SubCell"/>
</dbReference>
<evidence type="ECO:0000313" key="12">
    <source>
        <dbReference type="Proteomes" id="UP000628448"/>
    </source>
</evidence>
<keyword evidence="9 10" id="KW-0407">Ion channel</keyword>
<comment type="function">
    <text evidence="10">Channel that opens in response to stretch forces in the membrane lipid bilayer. May participate in the regulation of osmotic pressure changes within the cell.</text>
</comment>
<keyword evidence="6 10" id="KW-1133">Transmembrane helix</keyword>
<dbReference type="HAMAP" id="MF_00115">
    <property type="entry name" value="MscL"/>
    <property type="match status" value="1"/>
</dbReference>
<evidence type="ECO:0000256" key="3">
    <source>
        <dbReference type="ARBA" id="ARBA00022448"/>
    </source>
</evidence>
<dbReference type="InterPro" id="IPR037673">
    <property type="entry name" value="MSC/AndL"/>
</dbReference>
<dbReference type="RefSeq" id="WP_196990293.1">
    <property type="nucleotide sequence ID" value="NZ_JADWYR010000001.1"/>
</dbReference>
<dbReference type="EMBL" id="JADWYR010000001">
    <property type="protein sequence ID" value="MBG9376281.1"/>
    <property type="molecule type" value="Genomic_DNA"/>
</dbReference>
<evidence type="ECO:0000313" key="11">
    <source>
        <dbReference type="EMBL" id="MBG9376281.1"/>
    </source>
</evidence>
<evidence type="ECO:0000256" key="6">
    <source>
        <dbReference type="ARBA" id="ARBA00022989"/>
    </source>
</evidence>
<dbReference type="Gene3D" id="1.10.1200.120">
    <property type="entry name" value="Large-conductance mechanosensitive channel, MscL, domain 1"/>
    <property type="match status" value="1"/>
</dbReference>
<keyword evidence="12" id="KW-1185">Reference proteome</keyword>
<dbReference type="InterPro" id="IPR019823">
    <property type="entry name" value="Mechanosensitive_channel_CS"/>
</dbReference>
<sequence length="127" mass="13686">MGFIKEFKDFAIRGNVVDLAIAVIIGGAFGKIVTSLNEDVITPLLLKPALEAANLTNLNELTIFGSVKYGNFIAAILNFVIIAFVLFLIVKGVNATKKKEAEKPAAPPAPSTTEKLLMEIRDELKKG</sequence>
<dbReference type="SUPFAM" id="SSF81330">
    <property type="entry name" value="Gated mechanosensitive channel"/>
    <property type="match status" value="1"/>
</dbReference>
<evidence type="ECO:0000256" key="1">
    <source>
        <dbReference type="ARBA" id="ARBA00004651"/>
    </source>
</evidence>
<keyword evidence="8 10" id="KW-0472">Membrane</keyword>
<keyword evidence="5 10" id="KW-0812">Transmembrane</keyword>
<evidence type="ECO:0000256" key="8">
    <source>
        <dbReference type="ARBA" id="ARBA00023136"/>
    </source>
</evidence>
<evidence type="ECO:0000256" key="5">
    <source>
        <dbReference type="ARBA" id="ARBA00022692"/>
    </source>
</evidence>
<evidence type="ECO:0000256" key="2">
    <source>
        <dbReference type="ARBA" id="ARBA00007254"/>
    </source>
</evidence>
<feature type="transmembrane region" description="Helical" evidence="10">
    <location>
        <begin position="69"/>
        <end position="90"/>
    </location>
</feature>
<dbReference type="PANTHER" id="PTHR30266">
    <property type="entry name" value="MECHANOSENSITIVE CHANNEL MSCL"/>
    <property type="match status" value="1"/>
</dbReference>
<feature type="transmembrane region" description="Helical" evidence="10">
    <location>
        <begin position="12"/>
        <end position="33"/>
    </location>
</feature>
<dbReference type="NCBIfam" id="TIGR00220">
    <property type="entry name" value="mscL"/>
    <property type="match status" value="1"/>
</dbReference>
<dbReference type="AlphaFoldDB" id="A0A931E6B6"/>
<accession>A0A931E6B6</accession>
<keyword evidence="7 10" id="KW-0406">Ion transport</keyword>
<keyword evidence="3 10" id="KW-0813">Transport</keyword>
<evidence type="ECO:0000256" key="7">
    <source>
        <dbReference type="ARBA" id="ARBA00023065"/>
    </source>
</evidence>
<gene>
    <name evidence="10 11" type="primary">mscL</name>
    <name evidence="11" type="ORF">I5907_08540</name>
</gene>
<comment type="similarity">
    <text evidence="2 10">Belongs to the MscL family.</text>
</comment>
<dbReference type="Pfam" id="PF01741">
    <property type="entry name" value="MscL"/>
    <property type="match status" value="1"/>
</dbReference>
<dbReference type="PRINTS" id="PR01264">
    <property type="entry name" value="MECHCHANNEL"/>
</dbReference>
<dbReference type="InterPro" id="IPR036019">
    <property type="entry name" value="MscL_channel"/>
</dbReference>